<accession>A0ABR4LXB4</accession>
<dbReference type="Proteomes" id="UP001610432">
    <property type="component" value="Unassembled WGS sequence"/>
</dbReference>
<organism evidence="1 2">
    <name type="scientific">Aspergillus lucknowensis</name>
    <dbReference type="NCBI Taxonomy" id="176173"/>
    <lineage>
        <taxon>Eukaryota</taxon>
        <taxon>Fungi</taxon>
        <taxon>Dikarya</taxon>
        <taxon>Ascomycota</taxon>
        <taxon>Pezizomycotina</taxon>
        <taxon>Eurotiomycetes</taxon>
        <taxon>Eurotiomycetidae</taxon>
        <taxon>Eurotiales</taxon>
        <taxon>Aspergillaceae</taxon>
        <taxon>Aspergillus</taxon>
        <taxon>Aspergillus subgen. Nidulantes</taxon>
    </lineage>
</organism>
<proteinExistence type="predicted"/>
<reference evidence="1 2" key="1">
    <citation type="submission" date="2024-07" db="EMBL/GenBank/DDBJ databases">
        <title>Section-level genome sequencing and comparative genomics of Aspergillus sections Usti and Cavernicolus.</title>
        <authorList>
            <consortium name="Lawrence Berkeley National Laboratory"/>
            <person name="Nybo J.L."/>
            <person name="Vesth T.C."/>
            <person name="Theobald S."/>
            <person name="Frisvad J.C."/>
            <person name="Larsen T.O."/>
            <person name="Kjaerboelling I."/>
            <person name="Rothschild-Mancinelli K."/>
            <person name="Lyhne E.K."/>
            <person name="Kogle M.E."/>
            <person name="Barry K."/>
            <person name="Clum A."/>
            <person name="Na H."/>
            <person name="Ledsgaard L."/>
            <person name="Lin J."/>
            <person name="Lipzen A."/>
            <person name="Kuo A."/>
            <person name="Riley R."/>
            <person name="Mondo S."/>
            <person name="Labutti K."/>
            <person name="Haridas S."/>
            <person name="Pangalinan J."/>
            <person name="Salamov A.A."/>
            <person name="Simmons B.A."/>
            <person name="Magnuson J.K."/>
            <person name="Chen J."/>
            <person name="Drula E."/>
            <person name="Henrissat B."/>
            <person name="Wiebenga A."/>
            <person name="Lubbers R.J."/>
            <person name="Gomes A.C."/>
            <person name="Macurrencykelacurrency M.R."/>
            <person name="Stajich J."/>
            <person name="Grigoriev I.V."/>
            <person name="Mortensen U.H."/>
            <person name="De Vries R.P."/>
            <person name="Baker S.E."/>
            <person name="Andersen M.R."/>
        </authorList>
    </citation>
    <scope>NUCLEOTIDE SEQUENCE [LARGE SCALE GENOMIC DNA]</scope>
    <source>
        <strain evidence="1 2">CBS 449.75</strain>
    </source>
</reference>
<evidence type="ECO:0000313" key="2">
    <source>
        <dbReference type="Proteomes" id="UP001610432"/>
    </source>
</evidence>
<evidence type="ECO:0008006" key="3">
    <source>
        <dbReference type="Google" id="ProtNLM"/>
    </source>
</evidence>
<sequence length="679" mass="75346">MSSLQLSDFIFFEDADTLAFIDPAPYRPAYFLKPSSAQSIGHRLHSSKLLATGSPFFQQLFDPKVQERNIKRRGQPPDGIKYIIDLTPPSTDEDAVLILTELSCPLGIRTWAAMMHRWGLPPSCVGGGDWVLEDHLGPCPEYAPSRHHAGIVHILRVLEGLDPQLNHPCKLWTFFALAKLYEIATLPQISVRVTLWVYELNNKLLIELQPEITYRLAKGIQRDYLLADSFSILVGEEALRLLQSSGNPIPKNERITVHGRPQELLDDDDVQRVQYAGESFLNYIIASFIELTGTEMHWLNESPMLRKLLSFRSQDPSELEAVSDLISTLKDFVRASIFVTLSQQRTTWLSSKFKLHNTSQDFLNVYGSLSLIERITTRTFWQQLVERSLTKNDVEEGPEILWDQSLASLAGNIGAFRDQGAATIRRVTAAELNRKADIFNQFLSPFESDLPSGATRKSFRTAHPYFSVDGFVEEAHFYIGSFARMMLCSNRAGVTYELTDTLTCLTDKEFRYLPLWAGGCDDGTGGVYADQPPLAEADGFSAPGPSIHTGSTVPSYAPSMISVLESTVQGASHIATEGHASEVISINSAVMSETDNGAVGSSDFQKIDDELSFSLDSSAEDLEDVSFDTDSDSNDTVIVGDHGEMSDFEELTLEDTNSQRLPIRGKPLIEGGISNNIPS</sequence>
<name>A0ABR4LXB4_9EURO</name>
<dbReference type="GeneID" id="98143659"/>
<evidence type="ECO:0000313" key="1">
    <source>
        <dbReference type="EMBL" id="KAL2869191.1"/>
    </source>
</evidence>
<comment type="caution">
    <text evidence="1">The sequence shown here is derived from an EMBL/GenBank/DDBJ whole genome shotgun (WGS) entry which is preliminary data.</text>
</comment>
<gene>
    <name evidence="1" type="ORF">BJX67DRAFT_347830</name>
</gene>
<dbReference type="EMBL" id="JBFXLQ010000010">
    <property type="protein sequence ID" value="KAL2869191.1"/>
    <property type="molecule type" value="Genomic_DNA"/>
</dbReference>
<protein>
    <recommendedName>
        <fullName evidence="3">BTB domain-containing protein</fullName>
    </recommendedName>
</protein>
<keyword evidence="2" id="KW-1185">Reference proteome</keyword>
<dbReference type="RefSeq" id="XP_070888170.1">
    <property type="nucleotide sequence ID" value="XM_071028587.1"/>
</dbReference>